<proteinExistence type="predicted"/>
<gene>
    <name evidence="1" type="ORF">ACFO3J_15060</name>
</gene>
<dbReference type="RefSeq" id="WP_386429894.1">
    <property type="nucleotide sequence ID" value="NZ_JBHSBB010000010.1"/>
</dbReference>
<evidence type="ECO:0000313" key="1">
    <source>
        <dbReference type="EMBL" id="MFC4032798.1"/>
    </source>
</evidence>
<comment type="caution">
    <text evidence="1">The sequence shown here is derived from an EMBL/GenBank/DDBJ whole genome shotgun (WGS) entry which is preliminary data.</text>
</comment>
<organism evidence="1 2">
    <name type="scientific">Streptomyces polygonati</name>
    <dbReference type="NCBI Taxonomy" id="1617087"/>
    <lineage>
        <taxon>Bacteria</taxon>
        <taxon>Bacillati</taxon>
        <taxon>Actinomycetota</taxon>
        <taxon>Actinomycetes</taxon>
        <taxon>Kitasatosporales</taxon>
        <taxon>Streptomycetaceae</taxon>
        <taxon>Streptomyces</taxon>
    </lineage>
</organism>
<keyword evidence="2" id="KW-1185">Reference proteome</keyword>
<dbReference type="Proteomes" id="UP001595765">
    <property type="component" value="Unassembled WGS sequence"/>
</dbReference>
<dbReference type="EMBL" id="JBHSBB010000010">
    <property type="protein sequence ID" value="MFC4032798.1"/>
    <property type="molecule type" value="Genomic_DNA"/>
</dbReference>
<dbReference type="InterPro" id="IPR029060">
    <property type="entry name" value="PIN-like_dom_sf"/>
</dbReference>
<reference evidence="2" key="1">
    <citation type="journal article" date="2019" name="Int. J. Syst. Evol. Microbiol.">
        <title>The Global Catalogue of Microorganisms (GCM) 10K type strain sequencing project: providing services to taxonomists for standard genome sequencing and annotation.</title>
        <authorList>
            <consortium name="The Broad Institute Genomics Platform"/>
            <consortium name="The Broad Institute Genome Sequencing Center for Infectious Disease"/>
            <person name="Wu L."/>
            <person name="Ma J."/>
        </authorList>
    </citation>
    <scope>NUCLEOTIDE SEQUENCE [LARGE SCALE GENOMIC DNA]</scope>
    <source>
        <strain evidence="2">CGMCC 4.7237</strain>
    </source>
</reference>
<sequence length="167" mass="17742">MTVFVYDTGALIALERKDPETHRFHERLVARPGTHPPVVLVPVLAQAWRPRPGHWTPLSRVLPTCTVFAAEPGVPSCGVCQSGHTTDDAKRAGVCASRAALPAKKRPDAVDALVTVIAARHEQAVILTSDPDDLCAYRDALGLAGEGVSVLPVAALAEFRSGKPTLL</sequence>
<dbReference type="SUPFAM" id="SSF88723">
    <property type="entry name" value="PIN domain-like"/>
    <property type="match status" value="1"/>
</dbReference>
<evidence type="ECO:0008006" key="3">
    <source>
        <dbReference type="Google" id="ProtNLM"/>
    </source>
</evidence>
<protein>
    <recommendedName>
        <fullName evidence="3">PIN domain-containing protein</fullName>
    </recommendedName>
</protein>
<accession>A0ABV8HLB3</accession>
<name>A0ABV8HLB3_9ACTN</name>
<evidence type="ECO:0000313" key="2">
    <source>
        <dbReference type="Proteomes" id="UP001595765"/>
    </source>
</evidence>